<dbReference type="Proteomes" id="UP000305267">
    <property type="component" value="Unassembled WGS sequence"/>
</dbReference>
<evidence type="ECO:0000313" key="1">
    <source>
        <dbReference type="EMBL" id="TNC07641.1"/>
    </source>
</evidence>
<dbReference type="OrthoDB" id="9974480at2"/>
<reference evidence="1 2" key="1">
    <citation type="submission" date="2019-06" db="EMBL/GenBank/DDBJ databases">
        <title>Genome of Methylobacterium sp. 17Sr1-39.</title>
        <authorList>
            <person name="Seo T."/>
        </authorList>
    </citation>
    <scope>NUCLEOTIDE SEQUENCE [LARGE SCALE GENOMIC DNA]</scope>
    <source>
        <strain evidence="1 2">17Sr1-39</strain>
    </source>
</reference>
<organism evidence="1 2">
    <name type="scientific">Methylobacterium terricola</name>
    <dbReference type="NCBI Taxonomy" id="2583531"/>
    <lineage>
        <taxon>Bacteria</taxon>
        <taxon>Pseudomonadati</taxon>
        <taxon>Pseudomonadota</taxon>
        <taxon>Alphaproteobacteria</taxon>
        <taxon>Hyphomicrobiales</taxon>
        <taxon>Methylobacteriaceae</taxon>
        <taxon>Methylobacterium</taxon>
    </lineage>
</organism>
<sequence>MISKTKPAIKNKSRRMNALKNDLDHILIEGFPEVNRTLLDSADKFLQNIKEIEGILETFGKNPIGALKQSSERVKKISERDHIKAVAFAYSLWLKSAHNEGYKKFLQEAWSARAKADKRTTSLHLLVESCISYGDPGPKSRNKVRGLYNRDVCAIKYLHSEGIGPDDMADLFKKTGEGLDKWSRKWYNSNRKENSAPKNPAKNNEFINFKFSHDADDSKMVFKTITMPYNDKSKKLVVILEGLIHAFLNEYKVHSD</sequence>
<protein>
    <submittedName>
        <fullName evidence="1">Uncharacterized protein</fullName>
    </submittedName>
</protein>
<dbReference type="AlphaFoldDB" id="A0A5C4L7U2"/>
<name>A0A5C4L7U2_9HYPH</name>
<gene>
    <name evidence="1" type="ORF">FF100_31665</name>
</gene>
<dbReference type="RefSeq" id="WP_139040017.1">
    <property type="nucleotide sequence ID" value="NZ_VDDA01000032.1"/>
</dbReference>
<proteinExistence type="predicted"/>
<keyword evidence="2" id="KW-1185">Reference proteome</keyword>
<comment type="caution">
    <text evidence="1">The sequence shown here is derived from an EMBL/GenBank/DDBJ whole genome shotgun (WGS) entry which is preliminary data.</text>
</comment>
<evidence type="ECO:0000313" key="2">
    <source>
        <dbReference type="Proteomes" id="UP000305267"/>
    </source>
</evidence>
<accession>A0A5C4L7U2</accession>
<dbReference type="EMBL" id="VDDA01000032">
    <property type="protein sequence ID" value="TNC07641.1"/>
    <property type="molecule type" value="Genomic_DNA"/>
</dbReference>